<gene>
    <name evidence="4" type="ORF">DFR64_1144</name>
</gene>
<dbReference type="InterPro" id="IPR027417">
    <property type="entry name" value="P-loop_NTPase"/>
</dbReference>
<dbReference type="SUPFAM" id="SSF52540">
    <property type="entry name" value="P-loop containing nucleoside triphosphate hydrolases"/>
    <property type="match status" value="1"/>
</dbReference>
<evidence type="ECO:0000313" key="5">
    <source>
        <dbReference type="Proteomes" id="UP000256388"/>
    </source>
</evidence>
<dbReference type="PANTHER" id="PTHR34383">
    <property type="entry name" value="POLYPHOSPHATE:AMP PHOSPHOTRANSFERASE-RELATED"/>
    <property type="match status" value="1"/>
</dbReference>
<dbReference type="Pfam" id="PF03976">
    <property type="entry name" value="PPK2"/>
    <property type="match status" value="1"/>
</dbReference>
<dbReference type="InterPro" id="IPR016898">
    <property type="entry name" value="Polyphosphate_phosphotransfera"/>
</dbReference>
<organism evidence="4 5">
    <name type="scientific">Pelolinea submarina</name>
    <dbReference type="NCBI Taxonomy" id="913107"/>
    <lineage>
        <taxon>Bacteria</taxon>
        <taxon>Bacillati</taxon>
        <taxon>Chloroflexota</taxon>
        <taxon>Anaerolineae</taxon>
        <taxon>Anaerolineales</taxon>
        <taxon>Anaerolineaceae</taxon>
        <taxon>Pelolinea</taxon>
    </lineage>
</organism>
<dbReference type="EMBL" id="QUMS01000001">
    <property type="protein sequence ID" value="REG11266.1"/>
    <property type="molecule type" value="Genomic_DNA"/>
</dbReference>
<dbReference type="RefSeq" id="WP_116224404.1">
    <property type="nucleotide sequence ID" value="NZ_AP018437.1"/>
</dbReference>
<sequence>MNVKEYLASSSNQIVLSHFDADDQSLAPEGKKESKKELKSLRKQLVKLQQVLYAESKHKVLIILQAMDSGGKDGTIRAIFDGVNPQGVKVASFKVPTPLENAHDYLWRIHQKVPANGEIVIFNRSQYEDVLVVRVHELDPEKVWKKRYEEINKFERMLANEGTTILKFFLFISKEEQKKRFIERLENPEKQWKFNPGDIEERKYWDAYMEAYQDVIDKTSKPYAPWYVIPANHNWYRDLVISHIIVKQLKSLKMDYPEPVENIHQYLDPLQNS</sequence>
<evidence type="ECO:0000313" key="4">
    <source>
        <dbReference type="EMBL" id="REG11266.1"/>
    </source>
</evidence>
<dbReference type="PANTHER" id="PTHR34383:SF3">
    <property type="entry name" value="POLYPHOSPHATE:AMP PHOSPHOTRANSFERASE"/>
    <property type="match status" value="1"/>
</dbReference>
<evidence type="ECO:0000256" key="2">
    <source>
        <dbReference type="ARBA" id="ARBA00022777"/>
    </source>
</evidence>
<comment type="caution">
    <text evidence="4">The sequence shown here is derived from an EMBL/GenBank/DDBJ whole genome shotgun (WGS) entry which is preliminary data.</text>
</comment>
<evidence type="ECO:0000259" key="3">
    <source>
        <dbReference type="Pfam" id="PF03976"/>
    </source>
</evidence>
<dbReference type="NCBIfam" id="TIGR03709">
    <property type="entry name" value="PPK2_rel_1"/>
    <property type="match status" value="1"/>
</dbReference>
<dbReference type="OrthoDB" id="9775224at2"/>
<keyword evidence="1 4" id="KW-0808">Transferase</keyword>
<dbReference type="Proteomes" id="UP000256388">
    <property type="component" value="Unassembled WGS sequence"/>
</dbReference>
<dbReference type="GO" id="GO:0006797">
    <property type="term" value="P:polyphosphate metabolic process"/>
    <property type="evidence" value="ECO:0007669"/>
    <property type="project" value="InterPro"/>
</dbReference>
<feature type="domain" description="Polyphosphate kinase-2-related" evidence="3">
    <location>
        <begin position="31"/>
        <end position="253"/>
    </location>
</feature>
<dbReference type="InterPro" id="IPR022300">
    <property type="entry name" value="PPK2-rel_1"/>
</dbReference>
<evidence type="ECO:0000256" key="1">
    <source>
        <dbReference type="ARBA" id="ARBA00022679"/>
    </source>
</evidence>
<protein>
    <submittedName>
        <fullName evidence="4">Polyphosphate:AMP phosphotransferase</fullName>
    </submittedName>
</protein>
<reference evidence="4 5" key="1">
    <citation type="submission" date="2018-08" db="EMBL/GenBank/DDBJ databases">
        <title>Genomic Encyclopedia of Type Strains, Phase IV (KMG-IV): sequencing the most valuable type-strain genomes for metagenomic binning, comparative biology and taxonomic classification.</title>
        <authorList>
            <person name="Goeker M."/>
        </authorList>
    </citation>
    <scope>NUCLEOTIDE SEQUENCE [LARGE SCALE GENOMIC DNA]</scope>
    <source>
        <strain evidence="4 5">DSM 23923</strain>
    </source>
</reference>
<dbReference type="Gene3D" id="3.40.50.300">
    <property type="entry name" value="P-loop containing nucleotide triphosphate hydrolases"/>
    <property type="match status" value="1"/>
</dbReference>
<dbReference type="AlphaFoldDB" id="A0A347ZS88"/>
<keyword evidence="5" id="KW-1185">Reference proteome</keyword>
<dbReference type="PIRSF" id="PIRSF028756">
    <property type="entry name" value="PPK2_prd"/>
    <property type="match status" value="1"/>
</dbReference>
<dbReference type="GO" id="GO:0008976">
    <property type="term" value="F:polyphosphate kinase activity"/>
    <property type="evidence" value="ECO:0007669"/>
    <property type="project" value="InterPro"/>
</dbReference>
<name>A0A347ZS88_9CHLR</name>
<dbReference type="InterPro" id="IPR022488">
    <property type="entry name" value="PPK2-related"/>
</dbReference>
<proteinExistence type="predicted"/>
<accession>A0A347ZS88</accession>
<keyword evidence="2" id="KW-0418">Kinase</keyword>